<comment type="caution">
    <text evidence="1">The sequence shown here is derived from an EMBL/GenBank/DDBJ whole genome shotgun (WGS) entry which is preliminary data.</text>
</comment>
<dbReference type="EMBL" id="VSSQ01001821">
    <property type="protein sequence ID" value="MPM11367.1"/>
    <property type="molecule type" value="Genomic_DNA"/>
</dbReference>
<protein>
    <submittedName>
        <fullName evidence="1">Uncharacterized protein</fullName>
    </submittedName>
</protein>
<dbReference type="AlphaFoldDB" id="A0A644X5Y7"/>
<gene>
    <name evidence="1" type="ORF">SDC9_57710</name>
</gene>
<reference evidence="1" key="1">
    <citation type="submission" date="2019-08" db="EMBL/GenBank/DDBJ databases">
        <authorList>
            <person name="Kucharzyk K."/>
            <person name="Murdoch R.W."/>
            <person name="Higgins S."/>
            <person name="Loffler F."/>
        </authorList>
    </citation>
    <scope>NUCLEOTIDE SEQUENCE</scope>
</reference>
<proteinExistence type="predicted"/>
<name>A0A644X5Y7_9ZZZZ</name>
<accession>A0A644X5Y7</accession>
<organism evidence="1">
    <name type="scientific">bioreactor metagenome</name>
    <dbReference type="NCBI Taxonomy" id="1076179"/>
    <lineage>
        <taxon>unclassified sequences</taxon>
        <taxon>metagenomes</taxon>
        <taxon>ecological metagenomes</taxon>
    </lineage>
</organism>
<sequence length="54" mass="6512">MGKDMEKYHKIEKEINRLKKLGYKREEILRIAKENLKDNELTELKICYEKGEGN</sequence>
<evidence type="ECO:0000313" key="1">
    <source>
        <dbReference type="EMBL" id="MPM11367.1"/>
    </source>
</evidence>